<dbReference type="eggNOG" id="KOG4176">
    <property type="taxonomic scope" value="Eukaryota"/>
</dbReference>
<dbReference type="KEGG" id="dpx:DAPPUDRAFT_100794"/>
<dbReference type="EMBL" id="GL732538">
    <property type="protein sequence ID" value="EFX83189.1"/>
    <property type="molecule type" value="Genomic_DNA"/>
</dbReference>
<dbReference type="PANTHER" id="PTHR21052">
    <property type="entry name" value="SPERMATOGENESIS ASSOCIATED 11-RELATED"/>
    <property type="match status" value="1"/>
</dbReference>
<dbReference type="GO" id="GO:0006974">
    <property type="term" value="P:DNA damage response"/>
    <property type="evidence" value="ECO:0007669"/>
    <property type="project" value="InterPro"/>
</dbReference>
<name>E9GBB5_DAPPU</name>
<dbReference type="InterPro" id="IPR032870">
    <property type="entry name" value="ALKBH7-like"/>
</dbReference>
<reference evidence="2 3" key="1">
    <citation type="journal article" date="2011" name="Science">
        <title>The ecoresponsive genome of Daphnia pulex.</title>
        <authorList>
            <person name="Colbourne J.K."/>
            <person name="Pfrender M.E."/>
            <person name="Gilbert D."/>
            <person name="Thomas W.K."/>
            <person name="Tucker A."/>
            <person name="Oakley T.H."/>
            <person name="Tokishita S."/>
            <person name="Aerts A."/>
            <person name="Arnold G.J."/>
            <person name="Basu M.K."/>
            <person name="Bauer D.J."/>
            <person name="Caceres C.E."/>
            <person name="Carmel L."/>
            <person name="Casola C."/>
            <person name="Choi J.H."/>
            <person name="Detter J.C."/>
            <person name="Dong Q."/>
            <person name="Dusheyko S."/>
            <person name="Eads B.D."/>
            <person name="Frohlich T."/>
            <person name="Geiler-Samerotte K.A."/>
            <person name="Gerlach D."/>
            <person name="Hatcher P."/>
            <person name="Jogdeo S."/>
            <person name="Krijgsveld J."/>
            <person name="Kriventseva E.V."/>
            <person name="Kultz D."/>
            <person name="Laforsch C."/>
            <person name="Lindquist E."/>
            <person name="Lopez J."/>
            <person name="Manak J.R."/>
            <person name="Muller J."/>
            <person name="Pangilinan J."/>
            <person name="Patwardhan R.P."/>
            <person name="Pitluck S."/>
            <person name="Pritham E.J."/>
            <person name="Rechtsteiner A."/>
            <person name="Rho M."/>
            <person name="Rogozin I.B."/>
            <person name="Sakarya O."/>
            <person name="Salamov A."/>
            <person name="Schaack S."/>
            <person name="Shapiro H."/>
            <person name="Shiga Y."/>
            <person name="Skalitzky C."/>
            <person name="Smith Z."/>
            <person name="Souvorov A."/>
            <person name="Sung W."/>
            <person name="Tang Z."/>
            <person name="Tsuchiya D."/>
            <person name="Tu H."/>
            <person name="Vos H."/>
            <person name="Wang M."/>
            <person name="Wolf Y.I."/>
            <person name="Yamagata H."/>
            <person name="Yamada T."/>
            <person name="Ye Y."/>
            <person name="Shaw J.R."/>
            <person name="Andrews J."/>
            <person name="Crease T.J."/>
            <person name="Tang H."/>
            <person name="Lucas S.M."/>
            <person name="Robertson H.M."/>
            <person name="Bork P."/>
            <person name="Koonin E.V."/>
            <person name="Zdobnov E.M."/>
            <person name="Grigoriev I.V."/>
            <person name="Lynch M."/>
            <person name="Boore J.L."/>
        </authorList>
    </citation>
    <scope>NUCLEOTIDE SEQUENCE [LARGE SCALE GENOMIC DNA]</scope>
</reference>
<evidence type="ECO:0000313" key="2">
    <source>
        <dbReference type="EMBL" id="EFX83189.1"/>
    </source>
</evidence>
<dbReference type="InterPro" id="IPR037151">
    <property type="entry name" value="AlkB-like_sf"/>
</dbReference>
<sequence length="182" mass="21295">MLEKDFQVHKDFISAEEENNLLEELELKFKRSRYQYDHWDDAIHGYRETEKPTWNQVNDCVINRLRAFAFSTTTMQHVHVLDLAENGHIKPHLDSIKFCGPTISGISLLTASVMRLIHIQRPQVLVTALLPRRSLYIMKDFARYEFNHEILNNSESFFRGEKVTKTRRISVICRSPPPPPSS</sequence>
<evidence type="ECO:0000313" key="3">
    <source>
        <dbReference type="Proteomes" id="UP000000305"/>
    </source>
</evidence>
<organism evidence="2 3">
    <name type="scientific">Daphnia pulex</name>
    <name type="common">Water flea</name>
    <dbReference type="NCBI Taxonomy" id="6669"/>
    <lineage>
        <taxon>Eukaryota</taxon>
        <taxon>Metazoa</taxon>
        <taxon>Ecdysozoa</taxon>
        <taxon>Arthropoda</taxon>
        <taxon>Crustacea</taxon>
        <taxon>Branchiopoda</taxon>
        <taxon>Diplostraca</taxon>
        <taxon>Cladocera</taxon>
        <taxon>Anomopoda</taxon>
        <taxon>Daphniidae</taxon>
        <taxon>Daphnia</taxon>
    </lineage>
</organism>
<protein>
    <recommendedName>
        <fullName evidence="4">Alpha-ketoglutarate-dependent dioxygenase AlkB-like domain-containing protein</fullName>
    </recommendedName>
</protein>
<gene>
    <name evidence="2" type="ORF">DAPPUDRAFT_100794</name>
</gene>
<dbReference type="SUPFAM" id="SSF51197">
    <property type="entry name" value="Clavaminate synthase-like"/>
    <property type="match status" value="1"/>
</dbReference>
<dbReference type="Gene3D" id="2.60.120.590">
    <property type="entry name" value="Alpha-ketoglutarate-dependent dioxygenase AlkB-like"/>
    <property type="match status" value="1"/>
</dbReference>
<dbReference type="FunCoup" id="E9GBB5">
    <property type="interactions" value="621"/>
</dbReference>
<dbReference type="InParanoid" id="E9GBB5"/>
<keyword evidence="3" id="KW-1185">Reference proteome</keyword>
<comment type="cofactor">
    <cofactor evidence="1">
        <name>Fe(2+)</name>
        <dbReference type="ChEBI" id="CHEBI:29033"/>
    </cofactor>
</comment>
<dbReference type="HOGENOM" id="CLU_092162_2_0_1"/>
<dbReference type="GO" id="GO:0005759">
    <property type="term" value="C:mitochondrial matrix"/>
    <property type="evidence" value="ECO:0000318"/>
    <property type="project" value="GO_Central"/>
</dbReference>
<dbReference type="PhylomeDB" id="E9GBB5"/>
<dbReference type="AlphaFoldDB" id="E9GBB5"/>
<dbReference type="PANTHER" id="PTHR21052:SF0">
    <property type="entry name" value="ALPHA-KETOGLUTARATE-DEPENDENT DIOXYGENASE ALKB HOMOLOG 7, MITOCHONDRIAL"/>
    <property type="match status" value="1"/>
</dbReference>
<dbReference type="OrthoDB" id="28127at2759"/>
<dbReference type="OMA" id="VEPHMKR"/>
<dbReference type="STRING" id="6669.E9GBB5"/>
<evidence type="ECO:0008006" key="4">
    <source>
        <dbReference type="Google" id="ProtNLM"/>
    </source>
</evidence>
<evidence type="ECO:0000256" key="1">
    <source>
        <dbReference type="ARBA" id="ARBA00001954"/>
    </source>
</evidence>
<accession>E9GBB5</accession>
<dbReference type="GO" id="GO:0006631">
    <property type="term" value="P:fatty acid metabolic process"/>
    <property type="evidence" value="ECO:0000318"/>
    <property type="project" value="GO_Central"/>
</dbReference>
<proteinExistence type="predicted"/>
<dbReference type="Proteomes" id="UP000000305">
    <property type="component" value="Unassembled WGS sequence"/>
</dbReference>